<dbReference type="Proteomes" id="UP000190080">
    <property type="component" value="Unassembled WGS sequence"/>
</dbReference>
<evidence type="ECO:0000313" key="3">
    <source>
        <dbReference type="Proteomes" id="UP000190080"/>
    </source>
</evidence>
<dbReference type="STRING" id="1450648.CLORY_31210"/>
<evidence type="ECO:0008006" key="4">
    <source>
        <dbReference type="Google" id="ProtNLM"/>
    </source>
</evidence>
<feature type="compositionally biased region" description="Acidic residues" evidence="1">
    <location>
        <begin position="571"/>
        <end position="599"/>
    </location>
</feature>
<feature type="region of interest" description="Disordered" evidence="1">
    <location>
        <begin position="759"/>
        <end position="778"/>
    </location>
</feature>
<comment type="caution">
    <text evidence="2">The sequence shown here is derived from an EMBL/GenBank/DDBJ whole genome shotgun (WGS) entry which is preliminary data.</text>
</comment>
<dbReference type="AlphaFoldDB" id="A0A1V4IIM1"/>
<organism evidence="2 3">
    <name type="scientific">Clostridium oryzae</name>
    <dbReference type="NCBI Taxonomy" id="1450648"/>
    <lineage>
        <taxon>Bacteria</taxon>
        <taxon>Bacillati</taxon>
        <taxon>Bacillota</taxon>
        <taxon>Clostridia</taxon>
        <taxon>Eubacteriales</taxon>
        <taxon>Clostridiaceae</taxon>
        <taxon>Clostridium</taxon>
    </lineage>
</organism>
<keyword evidence="3" id="KW-1185">Reference proteome</keyword>
<dbReference type="EMBL" id="MZGV01000039">
    <property type="protein sequence ID" value="OPJ59776.1"/>
    <property type="molecule type" value="Genomic_DNA"/>
</dbReference>
<feature type="region of interest" description="Disordered" evidence="1">
    <location>
        <begin position="561"/>
        <end position="615"/>
    </location>
</feature>
<gene>
    <name evidence="2" type="ORF">CLORY_31210</name>
</gene>
<reference evidence="2 3" key="1">
    <citation type="submission" date="2017-03" db="EMBL/GenBank/DDBJ databases">
        <title>Genome sequence of Clostridium oryzae DSM 28571.</title>
        <authorList>
            <person name="Poehlein A."/>
            <person name="Daniel R."/>
        </authorList>
    </citation>
    <scope>NUCLEOTIDE SEQUENCE [LARGE SCALE GENOMIC DNA]</scope>
    <source>
        <strain evidence="2 3">DSM 28571</strain>
    </source>
</reference>
<evidence type="ECO:0000256" key="1">
    <source>
        <dbReference type="SAM" id="MobiDB-lite"/>
    </source>
</evidence>
<evidence type="ECO:0000313" key="2">
    <source>
        <dbReference type="EMBL" id="OPJ59776.1"/>
    </source>
</evidence>
<feature type="region of interest" description="Disordered" evidence="1">
    <location>
        <begin position="482"/>
        <end position="508"/>
    </location>
</feature>
<protein>
    <recommendedName>
        <fullName evidence="4">DUF5704 domain-containing protein</fullName>
    </recommendedName>
</protein>
<name>A0A1V4IIM1_9CLOT</name>
<accession>A0A1V4IIM1</accession>
<dbReference type="OrthoDB" id="2657408at2"/>
<dbReference type="RefSeq" id="WP_079426110.1">
    <property type="nucleotide sequence ID" value="NZ_MZGV01000039.1"/>
</dbReference>
<sequence>MKKIIDIDVIRRMLCVLLVFLFLIPMIKVKKVQAIDIDPKDFYYKHNNHIAYDSNSGQIIYANFGGKAHSGSHTFYRTLGFQVVVYRKISDSKTKAYYCRFKLGSNYLKQIKSKTVGSKIYMLWGLSLNSGKKNLISYLKSHFNEPSDKSTFESIPSKGTTGFNLNAIMTINEERDGVDHILGRMDDDGDVHGKVFLTYNGNTFYQTKKVDKAKSTWEYVRDEDKHTGPNRMKGICGYTGWPAQSITALKTYFNIQLTISSSDIPVKRTVKIYYKDDTTHQNIWPCKSYKTVTVKDKSVSVKDVPYKKISRYTFVESALRYDGKHFTSMVKGDDGKERTIKVDKTHKTFHVVFFYKSKPTKPPGAIIFIPDSTDWTNKGKIIEGKGKYKVKVSYKGNNPIITKESVKFTHEEKDKKGKVTTSTYNQDVYLSWPIEKIIVTGNGKTGDLNKTIDDTEGYIYLDHEGDEQSLQGKGVYGEPIVSWPTTSDKHDSLQKTKPKAPAGDGGEYALDWTKPKINITPLPEKKWINQDPYDINVTVSDELSGIDDDKSKLTVEDKSHYGNKIFNAPENDGDENDGDEGTIDDGDQGDTGTSDDESDYSGSGDTYDDDDNVNYENVYDDFNQNISLNQDGMYHFDVNATDNATNENSEKKETYLIDRTQPDVDFSVGPGIFSENNGAVRKESKKGSDFAYYGTLTFSDNLSGVASVGYYWSYEGDSNNNDGDNADGSEGFVPNIAVESENYETIYTSSYTVTDRYGEIKRDDNGDTTGTDGEIHNSEIEKPVGDHLYLHVKEVDTAGNETDATFGPYEDPIKMRNFEITDIRDPLWDSVFWKDSNYTEPTGKTYKANELPIDNNSHPSIKSAAPKLGYSFYFDMTTEFLYRDQDRIEIQPSFYYWDGKTRVPVDVYYNLNNNQLTKLGSKQDTQTLGLNTARYGNVLIGCLPQLTLTKGVRIAKGREWNDWKGTIQYSDGKIQWWYGKYFLPATSVFVKQGQKPRTENLLRDKNIIINFDIVAYKNGIETLSSDQQFYYSPNQWQTEGSPKSSEYEPGDVMVYDNKHTVLSNYRAFIIQ</sequence>
<proteinExistence type="predicted"/>